<evidence type="ECO:0000256" key="1">
    <source>
        <dbReference type="ARBA" id="ARBA00022630"/>
    </source>
</evidence>
<comment type="caution">
    <text evidence="5">The sequence shown here is derived from an EMBL/GenBank/DDBJ whole genome shotgun (WGS) entry which is preliminary data.</text>
</comment>
<dbReference type="PROSITE" id="PS51387">
    <property type="entry name" value="FAD_PCMH"/>
    <property type="match status" value="1"/>
</dbReference>
<sequence>MKPARFRYFAPHTIAEATQLLDEQGEEARLLAGGQSLLPLLNLRLARPSALIDLNEIQSLAFIHPQNGGLVLGALTRDATLERDPLVAARQPLLAEAAHYVGHPAIRHRSTLGGSLAHADPAAELPAVMLALEATFTLQSSNGNRTIAAAAFFTGPFQTALQHGEVLTEIHLPGLPPRSGSAFLEFARREGDYALAGVAAVISLAEDGTIAQARLALCSVDPTPLRAAAAETVLRGRHPDNVAWQAAAEAVVSDLKEPPSDIHGSADYRRHLAGVLTRRALALAAQRAERSHS</sequence>
<protein>
    <submittedName>
        <fullName evidence="5">Molybdopterin dehydrogenase</fullName>
    </submittedName>
</protein>
<dbReference type="InterPro" id="IPR036683">
    <property type="entry name" value="CO_DH_flav_C_dom_sf"/>
</dbReference>
<dbReference type="SMART" id="SM01092">
    <property type="entry name" value="CO_deh_flav_C"/>
    <property type="match status" value="1"/>
</dbReference>
<organism evidence="5 6">
    <name type="scientific">Thermogemmatispora tikiterensis</name>
    <dbReference type="NCBI Taxonomy" id="1825093"/>
    <lineage>
        <taxon>Bacteria</taxon>
        <taxon>Bacillati</taxon>
        <taxon>Chloroflexota</taxon>
        <taxon>Ktedonobacteria</taxon>
        <taxon>Thermogemmatisporales</taxon>
        <taxon>Thermogemmatisporaceae</taxon>
        <taxon>Thermogemmatispora</taxon>
    </lineage>
</organism>
<dbReference type="Pfam" id="PF03450">
    <property type="entry name" value="CO_deh_flav_C"/>
    <property type="match status" value="1"/>
</dbReference>
<keyword evidence="2" id="KW-0274">FAD</keyword>
<dbReference type="EMBL" id="MCIF01000002">
    <property type="protein sequence ID" value="RAQ94343.1"/>
    <property type="molecule type" value="Genomic_DNA"/>
</dbReference>
<dbReference type="RefSeq" id="WP_112426165.1">
    <property type="nucleotide sequence ID" value="NZ_MCIF01000002.1"/>
</dbReference>
<dbReference type="InterPro" id="IPR005107">
    <property type="entry name" value="CO_DH_flav_C"/>
</dbReference>
<keyword evidence="3" id="KW-0560">Oxidoreductase</keyword>
<evidence type="ECO:0000259" key="4">
    <source>
        <dbReference type="PROSITE" id="PS51387"/>
    </source>
</evidence>
<dbReference type="InterPro" id="IPR002346">
    <property type="entry name" value="Mopterin_DH_FAD-bd"/>
</dbReference>
<dbReference type="GO" id="GO:0071949">
    <property type="term" value="F:FAD binding"/>
    <property type="evidence" value="ECO:0007669"/>
    <property type="project" value="InterPro"/>
</dbReference>
<dbReference type="SUPFAM" id="SSF56176">
    <property type="entry name" value="FAD-binding/transporter-associated domain-like"/>
    <property type="match status" value="1"/>
</dbReference>
<dbReference type="Gene3D" id="3.30.43.10">
    <property type="entry name" value="Uridine Diphospho-n-acetylenolpyruvylglucosamine Reductase, domain 2"/>
    <property type="match status" value="1"/>
</dbReference>
<dbReference type="InterPro" id="IPR016167">
    <property type="entry name" value="FAD-bd_PCMH_sub1"/>
</dbReference>
<reference evidence="5 6" key="1">
    <citation type="submission" date="2016-08" db="EMBL/GenBank/DDBJ databases">
        <title>Analysis of Carbohydrate Active Enzymes in Thermogemmatispora T81 Reveals Carbohydrate Degradation Ability.</title>
        <authorList>
            <person name="Tomazini A."/>
            <person name="Lal S."/>
            <person name="Stott M."/>
            <person name="Henrissat B."/>
            <person name="Polikarpov I."/>
            <person name="Sparling R."/>
            <person name="Levin D.B."/>
        </authorList>
    </citation>
    <scope>NUCLEOTIDE SEQUENCE [LARGE SCALE GENOMIC DNA]</scope>
    <source>
        <strain evidence="5 6">T81</strain>
    </source>
</reference>
<dbReference type="Gene3D" id="3.30.390.50">
    <property type="entry name" value="CO dehydrogenase flavoprotein, C-terminal domain"/>
    <property type="match status" value="1"/>
</dbReference>
<gene>
    <name evidence="5" type="ORF">A4R35_02285</name>
</gene>
<accession>A0A328VFM1</accession>
<feature type="domain" description="FAD-binding PCMH-type" evidence="4">
    <location>
        <begin position="1"/>
        <end position="177"/>
    </location>
</feature>
<proteinExistence type="predicted"/>
<evidence type="ECO:0000256" key="3">
    <source>
        <dbReference type="ARBA" id="ARBA00023002"/>
    </source>
</evidence>
<dbReference type="PANTHER" id="PTHR42659">
    <property type="entry name" value="XANTHINE DEHYDROGENASE SUBUNIT C-RELATED"/>
    <property type="match status" value="1"/>
</dbReference>
<dbReference type="OrthoDB" id="9774454at2"/>
<evidence type="ECO:0000313" key="5">
    <source>
        <dbReference type="EMBL" id="RAQ94343.1"/>
    </source>
</evidence>
<dbReference type="PANTHER" id="PTHR42659:SF2">
    <property type="entry name" value="XANTHINE DEHYDROGENASE SUBUNIT C-RELATED"/>
    <property type="match status" value="1"/>
</dbReference>
<dbReference type="AlphaFoldDB" id="A0A328VFM1"/>
<evidence type="ECO:0000256" key="2">
    <source>
        <dbReference type="ARBA" id="ARBA00022827"/>
    </source>
</evidence>
<dbReference type="Proteomes" id="UP000248706">
    <property type="component" value="Unassembled WGS sequence"/>
</dbReference>
<dbReference type="Gene3D" id="3.30.465.10">
    <property type="match status" value="1"/>
</dbReference>
<dbReference type="InterPro" id="IPR016166">
    <property type="entry name" value="FAD-bd_PCMH"/>
</dbReference>
<dbReference type="GO" id="GO:0016491">
    <property type="term" value="F:oxidoreductase activity"/>
    <property type="evidence" value="ECO:0007669"/>
    <property type="project" value="UniProtKB-KW"/>
</dbReference>
<dbReference type="Pfam" id="PF00941">
    <property type="entry name" value="FAD_binding_5"/>
    <property type="match status" value="1"/>
</dbReference>
<evidence type="ECO:0000313" key="6">
    <source>
        <dbReference type="Proteomes" id="UP000248706"/>
    </source>
</evidence>
<dbReference type="InterPro" id="IPR036318">
    <property type="entry name" value="FAD-bd_PCMH-like_sf"/>
</dbReference>
<dbReference type="SUPFAM" id="SSF55447">
    <property type="entry name" value="CO dehydrogenase flavoprotein C-terminal domain-like"/>
    <property type="match status" value="1"/>
</dbReference>
<dbReference type="InterPro" id="IPR016169">
    <property type="entry name" value="FAD-bd_PCMH_sub2"/>
</dbReference>
<keyword evidence="6" id="KW-1185">Reference proteome</keyword>
<dbReference type="FunFam" id="3.30.465.10:FF:000017">
    <property type="entry name" value="Xanthine dehydrogenase, FAD binding subunit"/>
    <property type="match status" value="1"/>
</dbReference>
<keyword evidence="1" id="KW-0285">Flavoprotein</keyword>
<dbReference type="InterPro" id="IPR051312">
    <property type="entry name" value="Diverse_Substr_Oxidored"/>
</dbReference>
<name>A0A328VFM1_9CHLR</name>